<dbReference type="InterPro" id="IPR056125">
    <property type="entry name" value="DUF7708"/>
</dbReference>
<feature type="domain" description="DUF7708" evidence="2">
    <location>
        <begin position="80"/>
        <end position="217"/>
    </location>
</feature>
<dbReference type="InterPro" id="IPR056884">
    <property type="entry name" value="NPHP3-like_N"/>
</dbReference>
<dbReference type="EMBL" id="JAPQKN010000002">
    <property type="protein sequence ID" value="KAJ5168142.1"/>
    <property type="molecule type" value="Genomic_DNA"/>
</dbReference>
<evidence type="ECO:0000313" key="4">
    <source>
        <dbReference type="EMBL" id="KAJ5168142.1"/>
    </source>
</evidence>
<dbReference type="RefSeq" id="XP_056544603.1">
    <property type="nucleotide sequence ID" value="XM_056685861.1"/>
</dbReference>
<dbReference type="AlphaFoldDB" id="A0A9W9I947"/>
<name>A0A9W9I947_9EURO</name>
<keyword evidence="1" id="KW-0677">Repeat</keyword>
<feature type="domain" description="Nephrocystin 3-like N-terminal" evidence="3">
    <location>
        <begin position="306"/>
        <end position="472"/>
    </location>
</feature>
<sequence length="603" mass="69126">MTDDPAGGPGGPAAPSAFTVALEEFIASCSGKSKTPQLIQSLQKQLREGVQLDANAVNEDIKELQLLKTDRKASNTARRVLKSVVSALSTYSGVIDTLCSADPMPTAVIWGCLRAVIDCSKRFLDLYEKIGDQIADLNAHIETLNDCEDLFGHSTTMRLLLQDSYIDIIRFWLRVEKECNRCVANRLARSVVPFSVSKLDEIIAKIEKSAKRIDRLAPYVKEGIDRGERENQAEERRLAGLSREEQSKYIQLSEERYAKQLEMLESDRKAQKVKDVQNWLRPGVSLLNESNFHHQKNNLNRRSPATCDWLFDHDKWKSWLEISDPASQLWLKAAPGVGKSVLTAYAIAQVSQLTPRRSAVIYQYFRFDEDFPALFVYRCLAEQLTNELVKHTDMPEKIHTFTQRGHTIAKAEDVKTVIRMLVKLVPATYIFLDGLDEECETDKRKDEIFEILDFFRDLADDTSNHLRLWCSSQPRTCLDSRLKAFSLIEITKDINGQDIETYLSRQFAVLEEHDLHEGEKTLILRDLREKAEGCFLWVSLMLNALSRAVTPSMIHQHIEDGVPADYEKYYLRKMESIDPSLREFVSYVELHFNLLGWKRWKKG</sequence>
<comment type="caution">
    <text evidence="4">The sequence shown here is derived from an EMBL/GenBank/DDBJ whole genome shotgun (WGS) entry which is preliminary data.</text>
</comment>
<dbReference type="Proteomes" id="UP001149163">
    <property type="component" value="Unassembled WGS sequence"/>
</dbReference>
<dbReference type="Gene3D" id="3.40.50.300">
    <property type="entry name" value="P-loop containing nucleotide triphosphate hydrolases"/>
    <property type="match status" value="1"/>
</dbReference>
<protein>
    <recommendedName>
        <fullName evidence="6">NACHT domain-containing protein</fullName>
    </recommendedName>
</protein>
<keyword evidence="5" id="KW-1185">Reference proteome</keyword>
<evidence type="ECO:0000259" key="3">
    <source>
        <dbReference type="Pfam" id="PF24883"/>
    </source>
</evidence>
<reference evidence="4" key="1">
    <citation type="submission" date="2022-11" db="EMBL/GenBank/DDBJ databases">
        <authorList>
            <person name="Petersen C."/>
        </authorList>
    </citation>
    <scope>NUCLEOTIDE SEQUENCE</scope>
    <source>
        <strain evidence="4">IBT 26290</strain>
    </source>
</reference>
<proteinExistence type="predicted"/>
<dbReference type="OrthoDB" id="4525234at2759"/>
<dbReference type="Pfam" id="PF24809">
    <property type="entry name" value="DUF7708"/>
    <property type="match status" value="1"/>
</dbReference>
<accession>A0A9W9I947</accession>
<dbReference type="Pfam" id="PF24883">
    <property type="entry name" value="NPHP3_N"/>
    <property type="match status" value="1"/>
</dbReference>
<dbReference type="PANTHER" id="PTHR10039:SF14">
    <property type="entry name" value="NACHT DOMAIN-CONTAINING PROTEIN"/>
    <property type="match status" value="1"/>
</dbReference>
<evidence type="ECO:0000259" key="2">
    <source>
        <dbReference type="Pfam" id="PF24809"/>
    </source>
</evidence>
<evidence type="ECO:0000313" key="5">
    <source>
        <dbReference type="Proteomes" id="UP001149163"/>
    </source>
</evidence>
<evidence type="ECO:0000256" key="1">
    <source>
        <dbReference type="ARBA" id="ARBA00022737"/>
    </source>
</evidence>
<dbReference type="InterPro" id="IPR027417">
    <property type="entry name" value="P-loop_NTPase"/>
</dbReference>
<dbReference type="GeneID" id="81425037"/>
<evidence type="ECO:0008006" key="6">
    <source>
        <dbReference type="Google" id="ProtNLM"/>
    </source>
</evidence>
<reference evidence="4" key="2">
    <citation type="journal article" date="2023" name="IMA Fungus">
        <title>Comparative genomic study of the Penicillium genus elucidates a diverse pangenome and 15 lateral gene transfer events.</title>
        <authorList>
            <person name="Petersen C."/>
            <person name="Sorensen T."/>
            <person name="Nielsen M.R."/>
            <person name="Sondergaard T.E."/>
            <person name="Sorensen J.L."/>
            <person name="Fitzpatrick D.A."/>
            <person name="Frisvad J.C."/>
            <person name="Nielsen K.L."/>
        </authorList>
    </citation>
    <scope>NUCLEOTIDE SEQUENCE</scope>
    <source>
        <strain evidence="4">IBT 26290</strain>
    </source>
</reference>
<organism evidence="4 5">
    <name type="scientific">Penicillium canariense</name>
    <dbReference type="NCBI Taxonomy" id="189055"/>
    <lineage>
        <taxon>Eukaryota</taxon>
        <taxon>Fungi</taxon>
        <taxon>Dikarya</taxon>
        <taxon>Ascomycota</taxon>
        <taxon>Pezizomycotina</taxon>
        <taxon>Eurotiomycetes</taxon>
        <taxon>Eurotiomycetidae</taxon>
        <taxon>Eurotiales</taxon>
        <taxon>Aspergillaceae</taxon>
        <taxon>Penicillium</taxon>
    </lineage>
</organism>
<dbReference type="PANTHER" id="PTHR10039">
    <property type="entry name" value="AMELOGENIN"/>
    <property type="match status" value="1"/>
</dbReference>
<gene>
    <name evidence="4" type="ORF">N7482_003736</name>
</gene>